<reference evidence="1" key="2">
    <citation type="submission" date="2025-08" db="UniProtKB">
        <authorList>
            <consortium name="Ensembl"/>
        </authorList>
    </citation>
    <scope>IDENTIFICATION</scope>
</reference>
<dbReference type="InterPro" id="IPR036179">
    <property type="entry name" value="Ig-like_dom_sf"/>
</dbReference>
<dbReference type="InterPro" id="IPR013783">
    <property type="entry name" value="Ig-like_fold"/>
</dbReference>
<sequence length="146" mass="17115">FYSFSLCLISVFDRIPVDPVVSLLKIEQQPLNLLTKPEQEVHLHCYHGDTNFPYMLWYQQCTVFLRGEHTVVQLLWLLYKKVLPEEKSAPASNTMTVVVQCIICYRTKYTNLSMHQKNLYVVSFVCLDYTGWGSKIYNEHLVVFSQ</sequence>
<dbReference type="Ensembl" id="ENSSORT00005049230.1">
    <property type="protein sequence ID" value="ENSSORP00005048044.1"/>
    <property type="gene ID" value="ENSSORG00005021933.1"/>
</dbReference>
<keyword evidence="2" id="KW-1185">Reference proteome</keyword>
<dbReference type="InParanoid" id="A0A673C476"/>
<dbReference type="SUPFAM" id="SSF48726">
    <property type="entry name" value="Immunoglobulin"/>
    <property type="match status" value="1"/>
</dbReference>
<accession>A0A673C476</accession>
<dbReference type="AlphaFoldDB" id="A0A673C476"/>
<evidence type="ECO:0000313" key="2">
    <source>
        <dbReference type="Proteomes" id="UP000472271"/>
    </source>
</evidence>
<organism evidence="1 2">
    <name type="scientific">Sphaeramia orbicularis</name>
    <name type="common">orbiculate cardinalfish</name>
    <dbReference type="NCBI Taxonomy" id="375764"/>
    <lineage>
        <taxon>Eukaryota</taxon>
        <taxon>Metazoa</taxon>
        <taxon>Chordata</taxon>
        <taxon>Craniata</taxon>
        <taxon>Vertebrata</taxon>
        <taxon>Euteleostomi</taxon>
        <taxon>Actinopterygii</taxon>
        <taxon>Neopterygii</taxon>
        <taxon>Teleostei</taxon>
        <taxon>Neoteleostei</taxon>
        <taxon>Acanthomorphata</taxon>
        <taxon>Gobiaria</taxon>
        <taxon>Kurtiformes</taxon>
        <taxon>Apogonoidei</taxon>
        <taxon>Apogonidae</taxon>
        <taxon>Apogoninae</taxon>
        <taxon>Sphaeramia</taxon>
    </lineage>
</organism>
<proteinExistence type="predicted"/>
<reference evidence="1" key="1">
    <citation type="submission" date="2019-06" db="EMBL/GenBank/DDBJ databases">
        <authorList>
            <consortium name="Wellcome Sanger Institute Data Sharing"/>
        </authorList>
    </citation>
    <scope>NUCLEOTIDE SEQUENCE [LARGE SCALE GENOMIC DNA]</scope>
</reference>
<name>A0A673C476_9TELE</name>
<protein>
    <submittedName>
        <fullName evidence="1">Uncharacterized protein</fullName>
    </submittedName>
</protein>
<evidence type="ECO:0000313" key="1">
    <source>
        <dbReference type="Ensembl" id="ENSSORP00005048044.1"/>
    </source>
</evidence>
<reference evidence="1" key="3">
    <citation type="submission" date="2025-09" db="UniProtKB">
        <authorList>
            <consortium name="Ensembl"/>
        </authorList>
    </citation>
    <scope>IDENTIFICATION</scope>
</reference>
<dbReference type="Proteomes" id="UP000472271">
    <property type="component" value="Chromosome 22"/>
</dbReference>
<dbReference type="Gene3D" id="2.60.40.10">
    <property type="entry name" value="Immunoglobulins"/>
    <property type="match status" value="1"/>
</dbReference>